<evidence type="ECO:0000259" key="8">
    <source>
        <dbReference type="Pfam" id="PF02706"/>
    </source>
</evidence>
<dbReference type="InterPro" id="IPR003856">
    <property type="entry name" value="LPS_length_determ_N"/>
</dbReference>
<dbReference type="AlphaFoldDB" id="A0A1G7MUI5"/>
<dbReference type="STRING" id="1550231.SAMN05660662_2927"/>
<keyword evidence="3 7" id="KW-0812">Transmembrane</keyword>
<dbReference type="GO" id="GO:0005886">
    <property type="term" value="C:plasma membrane"/>
    <property type="evidence" value="ECO:0007669"/>
    <property type="project" value="UniProtKB-SubCell"/>
</dbReference>
<evidence type="ECO:0000256" key="3">
    <source>
        <dbReference type="ARBA" id="ARBA00022692"/>
    </source>
</evidence>
<keyword evidence="2" id="KW-1003">Cell membrane</keyword>
<proteinExistence type="predicted"/>
<protein>
    <submittedName>
        <fullName evidence="9">Chain length determinant protein</fullName>
    </submittedName>
</protein>
<evidence type="ECO:0000256" key="2">
    <source>
        <dbReference type="ARBA" id="ARBA00022475"/>
    </source>
</evidence>
<feature type="transmembrane region" description="Helical" evidence="7">
    <location>
        <begin position="275"/>
        <end position="298"/>
    </location>
</feature>
<dbReference type="Pfam" id="PF02706">
    <property type="entry name" value="Wzz"/>
    <property type="match status" value="1"/>
</dbReference>
<evidence type="ECO:0000256" key="5">
    <source>
        <dbReference type="ARBA" id="ARBA00023136"/>
    </source>
</evidence>
<accession>A0A1G7MUI5</accession>
<evidence type="ECO:0000256" key="7">
    <source>
        <dbReference type="SAM" id="Phobius"/>
    </source>
</evidence>
<feature type="region of interest" description="Disordered" evidence="6">
    <location>
        <begin position="302"/>
        <end position="349"/>
    </location>
</feature>
<dbReference type="EMBL" id="FNBT01000005">
    <property type="protein sequence ID" value="SDF65316.1"/>
    <property type="molecule type" value="Genomic_DNA"/>
</dbReference>
<comment type="subcellular location">
    <subcellularLocation>
        <location evidence="1">Cell membrane</location>
        <topology evidence="1">Multi-pass membrane protein</topology>
    </subcellularLocation>
</comment>
<feature type="transmembrane region" description="Helical" evidence="7">
    <location>
        <begin position="112"/>
        <end position="133"/>
    </location>
</feature>
<evidence type="ECO:0000256" key="4">
    <source>
        <dbReference type="ARBA" id="ARBA00022989"/>
    </source>
</evidence>
<keyword evidence="5 7" id="KW-0472">Membrane</keyword>
<sequence length="349" mass="36922">MQSASSQLRVFQAPRVRRPRASRYPRIAGLSPGERRFGERGAAGRRSGLDSISLKASSSGICSRAGRSGAPSLTRAVEPLAAKMRTRIINQNPSGRRTVDLAQLLRAVRRRWYVVLPLTLITIVLAFAVRAGVQPGYTVTGSVIVLPPGAARVATSEGIGIEPVNPLLNFNSSTQISSQALAILASGPEFRERAAAGSTLATYSVVARERQPIVDILVESKSRETALDTASRVIVGLGQELSRQQPLPTPESQLTIKTLAQPSVAAVDNSRLRSLVVALGAGLLLTLGLTVLVDALAIRRGRPAGRRHASTSTKSDELGQPSASLNGQKSPGDKEAGQSSPDITPRDAR</sequence>
<reference evidence="10" key="1">
    <citation type="submission" date="2016-10" db="EMBL/GenBank/DDBJ databases">
        <authorList>
            <person name="Varghese N."/>
            <person name="Submissions S."/>
        </authorList>
    </citation>
    <scope>NUCLEOTIDE SEQUENCE [LARGE SCALE GENOMIC DNA]</scope>
    <source>
        <strain evidence="10">DSM 44268</strain>
    </source>
</reference>
<evidence type="ECO:0000313" key="10">
    <source>
        <dbReference type="Proteomes" id="UP000199406"/>
    </source>
</evidence>
<evidence type="ECO:0000256" key="1">
    <source>
        <dbReference type="ARBA" id="ARBA00004651"/>
    </source>
</evidence>
<name>A0A1G7MUI5_9ACTN</name>
<keyword evidence="10" id="KW-1185">Reference proteome</keyword>
<evidence type="ECO:0000313" key="9">
    <source>
        <dbReference type="EMBL" id="SDF65316.1"/>
    </source>
</evidence>
<gene>
    <name evidence="9" type="ORF">SAMN05660662_2927</name>
</gene>
<evidence type="ECO:0000256" key="6">
    <source>
        <dbReference type="SAM" id="MobiDB-lite"/>
    </source>
</evidence>
<feature type="domain" description="Polysaccharide chain length determinant N-terminal" evidence="8">
    <location>
        <begin position="98"/>
        <end position="162"/>
    </location>
</feature>
<organism evidence="9 10">
    <name type="scientific">Blastococcus aurantiacus</name>
    <dbReference type="NCBI Taxonomy" id="1550231"/>
    <lineage>
        <taxon>Bacteria</taxon>
        <taxon>Bacillati</taxon>
        <taxon>Actinomycetota</taxon>
        <taxon>Actinomycetes</taxon>
        <taxon>Geodermatophilales</taxon>
        <taxon>Geodermatophilaceae</taxon>
        <taxon>Blastococcus</taxon>
    </lineage>
</organism>
<keyword evidence="4 7" id="KW-1133">Transmembrane helix</keyword>
<dbReference type="Proteomes" id="UP000199406">
    <property type="component" value="Unassembled WGS sequence"/>
</dbReference>